<proteinExistence type="predicted"/>
<evidence type="ECO:0000313" key="2">
    <source>
        <dbReference type="Proteomes" id="UP000187203"/>
    </source>
</evidence>
<organism evidence="1 2">
    <name type="scientific">Corchorus olitorius</name>
    <dbReference type="NCBI Taxonomy" id="93759"/>
    <lineage>
        <taxon>Eukaryota</taxon>
        <taxon>Viridiplantae</taxon>
        <taxon>Streptophyta</taxon>
        <taxon>Embryophyta</taxon>
        <taxon>Tracheophyta</taxon>
        <taxon>Spermatophyta</taxon>
        <taxon>Magnoliopsida</taxon>
        <taxon>eudicotyledons</taxon>
        <taxon>Gunneridae</taxon>
        <taxon>Pentapetalae</taxon>
        <taxon>rosids</taxon>
        <taxon>malvids</taxon>
        <taxon>Malvales</taxon>
        <taxon>Malvaceae</taxon>
        <taxon>Grewioideae</taxon>
        <taxon>Apeibeae</taxon>
        <taxon>Corchorus</taxon>
    </lineage>
</organism>
<dbReference type="EMBL" id="AWUE01019236">
    <property type="protein sequence ID" value="OMO74972.1"/>
    <property type="molecule type" value="Genomic_DNA"/>
</dbReference>
<comment type="caution">
    <text evidence="1">The sequence shown here is derived from an EMBL/GenBank/DDBJ whole genome shotgun (WGS) entry which is preliminary data.</text>
</comment>
<keyword evidence="2" id="KW-1185">Reference proteome</keyword>
<protein>
    <submittedName>
        <fullName evidence="1">Xylem cysteine proteinase 2-like protein</fullName>
    </submittedName>
</protein>
<dbReference type="AlphaFoldDB" id="A0A1R3HX96"/>
<sequence>MTRRRGSRANFMDVKIHGEEEAELIDGWLSRHGKVTVNFRRKSLRFGRSL</sequence>
<gene>
    <name evidence="1" type="ORF">COLO4_26405</name>
</gene>
<accession>A0A1R3HX96</accession>
<dbReference type="Proteomes" id="UP000187203">
    <property type="component" value="Unassembled WGS sequence"/>
</dbReference>
<name>A0A1R3HX96_9ROSI</name>
<reference evidence="2" key="1">
    <citation type="submission" date="2013-09" db="EMBL/GenBank/DDBJ databases">
        <title>Corchorus olitorius genome sequencing.</title>
        <authorList>
            <person name="Alam M."/>
            <person name="Haque M.S."/>
            <person name="Islam M.S."/>
            <person name="Emdad E.M."/>
            <person name="Islam M.M."/>
            <person name="Ahmed B."/>
            <person name="Halim A."/>
            <person name="Hossen Q.M.M."/>
            <person name="Hossain M.Z."/>
            <person name="Ahmed R."/>
            <person name="Khan M.M."/>
            <person name="Islam R."/>
            <person name="Rashid M.M."/>
            <person name="Khan S.A."/>
            <person name="Rahman M.S."/>
            <person name="Alam M."/>
            <person name="Yahiya A.S."/>
            <person name="Khan M.S."/>
            <person name="Azam M.S."/>
            <person name="Haque T."/>
            <person name="Lashkar M.Z.H."/>
            <person name="Akhand A.I."/>
            <person name="Morshed G."/>
            <person name="Roy S."/>
            <person name="Uddin K.S."/>
            <person name="Rabeya T."/>
            <person name="Hossain A.S."/>
            <person name="Chowdhury A."/>
            <person name="Snigdha A.R."/>
            <person name="Mortoza M.S."/>
            <person name="Matin S.A."/>
            <person name="Hoque S.M.E."/>
            <person name="Islam M.K."/>
            <person name="Roy D.K."/>
            <person name="Haider R."/>
            <person name="Moosa M.M."/>
            <person name="Elias S.M."/>
            <person name="Hasan A.M."/>
            <person name="Jahan S."/>
            <person name="Shafiuddin M."/>
            <person name="Mahmood N."/>
            <person name="Shommy N.S."/>
        </authorList>
    </citation>
    <scope>NUCLEOTIDE SEQUENCE [LARGE SCALE GENOMIC DNA]</scope>
    <source>
        <strain evidence="2">cv. O-4</strain>
    </source>
</reference>
<evidence type="ECO:0000313" key="1">
    <source>
        <dbReference type="EMBL" id="OMO74972.1"/>
    </source>
</evidence>